<name>A0A2G9ZJU0_9BACT</name>
<dbReference type="Proteomes" id="UP000230729">
    <property type="component" value="Unassembled WGS sequence"/>
</dbReference>
<dbReference type="EMBL" id="PCSD01000103">
    <property type="protein sequence ID" value="PIP33427.1"/>
    <property type="molecule type" value="Genomic_DNA"/>
</dbReference>
<gene>
    <name evidence="2" type="ORF">COX22_04420</name>
</gene>
<feature type="domain" description="Aminoglycoside phosphotransferase" evidence="1">
    <location>
        <begin position="82"/>
        <end position="284"/>
    </location>
</feature>
<dbReference type="Gene3D" id="3.90.1200.10">
    <property type="match status" value="1"/>
</dbReference>
<dbReference type="InterPro" id="IPR011009">
    <property type="entry name" value="Kinase-like_dom_sf"/>
</dbReference>
<sequence length="341" mass="39843">MNIIYQLLDPEFARAYLAERLLPCYPAYKSLGEIIIRPVKQHIWEHTYHVVIEYQTELLSRKGQVLNLPIYASTHSNEPRKNVYDGMKFLWRHGFYRGKLTMPRPLFYSQQFKAVFYRGIRGRSLYEYIRAGEPVAVAEMIARTAGLFAKLHCLPVAAARNFNRKNSRLDTVIPGISHMNQRIKDKYPHLHSPFKKIYNIFIAAEKAFLTDPRHRWLVHGDAHPGNVIKIDGQKAGLIDFTDLCLADFARDLGSFLQQTQYMMRSNNFSEDFIVEQKDSFIRSYQASAKMKVDDEIQQRIKIYYYWTVLRTAATFLLKEKADPAEAEKMIRSVAEEMRVTF</sequence>
<dbReference type="Pfam" id="PF01636">
    <property type="entry name" value="APH"/>
    <property type="match status" value="1"/>
</dbReference>
<organism evidence="2 3">
    <name type="scientific">Candidatus Falkowbacteria bacterium CG23_combo_of_CG06-09_8_20_14_all_49_15</name>
    <dbReference type="NCBI Taxonomy" id="1974572"/>
    <lineage>
        <taxon>Bacteria</taxon>
        <taxon>Candidatus Falkowiibacteriota</taxon>
    </lineage>
</organism>
<protein>
    <recommendedName>
        <fullName evidence="1">Aminoglycoside phosphotransferase domain-containing protein</fullName>
    </recommendedName>
</protein>
<evidence type="ECO:0000313" key="3">
    <source>
        <dbReference type="Proteomes" id="UP000230729"/>
    </source>
</evidence>
<reference evidence="2 3" key="1">
    <citation type="submission" date="2017-09" db="EMBL/GenBank/DDBJ databases">
        <title>Depth-based differentiation of microbial function through sediment-hosted aquifers and enrichment of novel symbionts in the deep terrestrial subsurface.</title>
        <authorList>
            <person name="Probst A.J."/>
            <person name="Ladd B."/>
            <person name="Jarett J.K."/>
            <person name="Geller-Mcgrath D.E."/>
            <person name="Sieber C.M."/>
            <person name="Emerson J.B."/>
            <person name="Anantharaman K."/>
            <person name="Thomas B.C."/>
            <person name="Malmstrom R."/>
            <person name="Stieglmeier M."/>
            <person name="Klingl A."/>
            <person name="Woyke T."/>
            <person name="Ryan C.M."/>
            <person name="Banfield J.F."/>
        </authorList>
    </citation>
    <scope>NUCLEOTIDE SEQUENCE [LARGE SCALE GENOMIC DNA]</scope>
    <source>
        <strain evidence="2">CG23_combo_of_CG06-09_8_20_14_all_49_15</strain>
    </source>
</reference>
<evidence type="ECO:0000259" key="1">
    <source>
        <dbReference type="Pfam" id="PF01636"/>
    </source>
</evidence>
<comment type="caution">
    <text evidence="2">The sequence shown here is derived from an EMBL/GenBank/DDBJ whole genome shotgun (WGS) entry which is preliminary data.</text>
</comment>
<dbReference type="InterPro" id="IPR002575">
    <property type="entry name" value="Aminoglycoside_PTrfase"/>
</dbReference>
<proteinExistence type="predicted"/>
<accession>A0A2G9ZJU0</accession>
<dbReference type="AlphaFoldDB" id="A0A2G9ZJU0"/>
<evidence type="ECO:0000313" key="2">
    <source>
        <dbReference type="EMBL" id="PIP33427.1"/>
    </source>
</evidence>
<dbReference type="SUPFAM" id="SSF56112">
    <property type="entry name" value="Protein kinase-like (PK-like)"/>
    <property type="match status" value="1"/>
</dbReference>